<evidence type="ECO:0000313" key="11">
    <source>
        <dbReference type="Proteomes" id="UP000887565"/>
    </source>
</evidence>
<keyword evidence="11" id="KW-1185">Reference proteome</keyword>
<comment type="subcellular location">
    <subcellularLocation>
        <location evidence="1">Membrane</location>
        <topology evidence="1">Multi-pass membrane protein</topology>
    </subcellularLocation>
</comment>
<dbReference type="PANTHER" id="PTHR11003:SF110">
    <property type="entry name" value="POTASSIUM CHANNEL DOMAIN-CONTAINING PROTEIN"/>
    <property type="match status" value="1"/>
</dbReference>
<dbReference type="GO" id="GO:0015271">
    <property type="term" value="F:outward rectifier potassium channel activity"/>
    <property type="evidence" value="ECO:0007669"/>
    <property type="project" value="TreeGrafter"/>
</dbReference>
<dbReference type="GO" id="GO:0005886">
    <property type="term" value="C:plasma membrane"/>
    <property type="evidence" value="ECO:0007669"/>
    <property type="project" value="TreeGrafter"/>
</dbReference>
<reference evidence="12" key="1">
    <citation type="submission" date="2022-11" db="UniProtKB">
        <authorList>
            <consortium name="WormBaseParasite"/>
        </authorList>
    </citation>
    <scope>IDENTIFICATION</scope>
</reference>
<dbReference type="SUPFAM" id="SSF81324">
    <property type="entry name" value="Voltage-gated potassium channels"/>
    <property type="match status" value="2"/>
</dbReference>
<dbReference type="InterPro" id="IPR003280">
    <property type="entry name" value="2pore_dom_K_chnl"/>
</dbReference>
<feature type="compositionally biased region" description="Polar residues" evidence="8">
    <location>
        <begin position="958"/>
        <end position="973"/>
    </location>
</feature>
<evidence type="ECO:0000313" key="12">
    <source>
        <dbReference type="WBParaSite" id="nRc.2.0.1.t37302-RA"/>
    </source>
</evidence>
<feature type="domain" description="Potassium channel" evidence="10">
    <location>
        <begin position="160"/>
        <end position="222"/>
    </location>
</feature>
<dbReference type="PANTHER" id="PTHR11003">
    <property type="entry name" value="POTASSIUM CHANNEL, SUBFAMILY K"/>
    <property type="match status" value="1"/>
</dbReference>
<sequence>MAVLLDNQKSKTESVSSKTSTWKKPLKLAVVHLALLFVSILYAVCGTMIFMTVEMPNEQSVRKASVDRIMKNRWETVDFMVKLAQEPGITEQEWRRKSWRKLNDYTNLLYAAHKKEFVKFKHLQSRVRKEKEEEKQRRDENFKNETNIGLQQKFANENETGVWNLQSAFMFCITTMSTIGRKCGYGNIVPVTLKGRVICIFFALIGTPLAIITIGDFGKFLSEFIVHCYKSSKGWWQRLMDCLRCISRKQRLEMILKDTTKNEDDDEVFTYEDILARHVQVPVVLVFGILILYVALGGFLFKYLENWTYIDAFYFCFIRYMWIMLLYIGFGLAVTTMCIDLVGRQYVWKIHYFGRKFKEADLLQLLKRKRMIERRLAIAQHHADLRQIYFENLKKYEEACWDHSNEPEAEAMIAEALDRKLSFLVAANFNKPTQYAGLQYQCDENDNDKLHLIESCIDNENLRTTANTDQVSDHGFVQYSAVDSSRAPEVLDSKKMLILLREISNLDSTIVFPSPLSLESNGSEGSRLILYTKWRSMTHERSPSGPDLPADECKISTPGSVEERAIYRKMAEKDQSPLSFESNEIYKIFQDDLDFSKIGDIMCYDILQDKVTREQVKRDKRIQSAPNILQITNDKDSSQSVSKSVAYVEMQFEDETDDENVSLPTLLSPMDAPYPCASISRSVSPCESTLDFNGVEHENPEDLYHSVHETEGIILDEEFRRDPFPPVVAAFSAETFRKVAKKMRPLLFHKNVPVFGVSADTIEMEQTVENIVNCPSQFVGQTIPDNVTENYCFVVRGDGIDTENLHNYHQKKWRPTSKPVRYYFSQDLQTFQRVNVVRTSGKIIRAELAAVQQQQNRGGDEFSRTSSLSLRRNARKEDATIQSSPLWKKWPAAAQPEVEPKIRKCWTPQTQRKVTSSVVSRFYSSQEDLSRKAGTIHAYPILFEKRNVRRHAPEKASTLPSSVNDQSQSYQKGSKNDHETTRLDVQRYHSTSVRLKKVKEVDLTDVYKVTRFYSYWKSCTSFHRIFTIIEPLNEIKPPSVQSSGGRKAALIGQSFKRKIFVQYLWRNAKENDKLRVANEIKDKREHQNAQQQQGASLPALHKPRDRHFRMAKFKTADTK</sequence>
<dbReference type="AlphaFoldDB" id="A0A915KF04"/>
<evidence type="ECO:0000256" key="8">
    <source>
        <dbReference type="SAM" id="MobiDB-lite"/>
    </source>
</evidence>
<feature type="transmembrane region" description="Helical" evidence="9">
    <location>
        <begin position="279"/>
        <end position="301"/>
    </location>
</feature>
<evidence type="ECO:0000256" key="2">
    <source>
        <dbReference type="ARBA" id="ARBA00022448"/>
    </source>
</evidence>
<evidence type="ECO:0000256" key="3">
    <source>
        <dbReference type="ARBA" id="ARBA00022692"/>
    </source>
</evidence>
<feature type="region of interest" description="Disordered" evidence="8">
    <location>
        <begin position="952"/>
        <end position="980"/>
    </location>
</feature>
<dbReference type="OMA" id="NVQKMCK"/>
<keyword evidence="2" id="KW-0813">Transport</keyword>
<evidence type="ECO:0000256" key="4">
    <source>
        <dbReference type="ARBA" id="ARBA00022989"/>
    </source>
</evidence>
<dbReference type="Proteomes" id="UP000887565">
    <property type="component" value="Unplaced"/>
</dbReference>
<organism evidence="11 12">
    <name type="scientific">Romanomermis culicivorax</name>
    <name type="common">Nematode worm</name>
    <dbReference type="NCBI Taxonomy" id="13658"/>
    <lineage>
        <taxon>Eukaryota</taxon>
        <taxon>Metazoa</taxon>
        <taxon>Ecdysozoa</taxon>
        <taxon>Nematoda</taxon>
        <taxon>Enoplea</taxon>
        <taxon>Dorylaimia</taxon>
        <taxon>Mermithida</taxon>
        <taxon>Mermithoidea</taxon>
        <taxon>Mermithidae</taxon>
        <taxon>Romanomermis</taxon>
    </lineage>
</organism>
<feature type="transmembrane region" description="Helical" evidence="9">
    <location>
        <begin position="29"/>
        <end position="53"/>
    </location>
</feature>
<dbReference type="GO" id="GO:0022841">
    <property type="term" value="F:potassium ion leak channel activity"/>
    <property type="evidence" value="ECO:0007669"/>
    <property type="project" value="TreeGrafter"/>
</dbReference>
<feature type="transmembrane region" description="Helical" evidence="9">
    <location>
        <begin position="197"/>
        <end position="215"/>
    </location>
</feature>
<evidence type="ECO:0000256" key="9">
    <source>
        <dbReference type="SAM" id="Phobius"/>
    </source>
</evidence>
<name>A0A915KF04_ROMCU</name>
<evidence type="ECO:0000259" key="10">
    <source>
        <dbReference type="Pfam" id="PF07885"/>
    </source>
</evidence>
<keyword evidence="6 9" id="KW-0472">Membrane</keyword>
<dbReference type="Pfam" id="PF07885">
    <property type="entry name" value="Ion_trans_2"/>
    <property type="match status" value="1"/>
</dbReference>
<dbReference type="WBParaSite" id="nRc.2.0.1.t37302-RA">
    <property type="protein sequence ID" value="nRc.2.0.1.t37302-RA"/>
    <property type="gene ID" value="nRc.2.0.1.g37302"/>
</dbReference>
<feature type="transmembrane region" description="Helical" evidence="9">
    <location>
        <begin position="313"/>
        <end position="334"/>
    </location>
</feature>
<evidence type="ECO:0000256" key="1">
    <source>
        <dbReference type="ARBA" id="ARBA00004141"/>
    </source>
</evidence>
<proteinExistence type="predicted"/>
<dbReference type="Gene3D" id="1.10.287.70">
    <property type="match status" value="1"/>
</dbReference>
<keyword evidence="7" id="KW-0407">Ion channel</keyword>
<evidence type="ECO:0000256" key="6">
    <source>
        <dbReference type="ARBA" id="ARBA00023136"/>
    </source>
</evidence>
<dbReference type="GO" id="GO:0030322">
    <property type="term" value="P:stabilization of membrane potential"/>
    <property type="evidence" value="ECO:0007669"/>
    <property type="project" value="TreeGrafter"/>
</dbReference>
<keyword evidence="5" id="KW-0406">Ion transport</keyword>
<evidence type="ECO:0000256" key="5">
    <source>
        <dbReference type="ARBA" id="ARBA00023065"/>
    </source>
</evidence>
<accession>A0A915KF04</accession>
<keyword evidence="3 9" id="KW-0812">Transmembrane</keyword>
<feature type="region of interest" description="Disordered" evidence="8">
    <location>
        <begin position="856"/>
        <end position="875"/>
    </location>
</feature>
<evidence type="ECO:0000256" key="7">
    <source>
        <dbReference type="ARBA" id="ARBA00023303"/>
    </source>
</evidence>
<feature type="region of interest" description="Disordered" evidence="8">
    <location>
        <begin position="1083"/>
        <end position="1119"/>
    </location>
</feature>
<dbReference type="InterPro" id="IPR013099">
    <property type="entry name" value="K_chnl_dom"/>
</dbReference>
<feature type="compositionally biased region" description="Basic residues" evidence="8">
    <location>
        <begin position="1101"/>
        <end position="1112"/>
    </location>
</feature>
<keyword evidence="4 9" id="KW-1133">Transmembrane helix</keyword>
<protein>
    <submittedName>
        <fullName evidence="12">Potassium channel domain-containing protein</fullName>
    </submittedName>
</protein>